<dbReference type="GO" id="GO:0006269">
    <property type="term" value="P:DNA replication, synthesis of primer"/>
    <property type="evidence" value="ECO:0007669"/>
    <property type="project" value="InterPro"/>
</dbReference>
<dbReference type="PANTHER" id="PTHR10536">
    <property type="entry name" value="DNA PRIMASE SMALL SUBUNIT"/>
    <property type="match status" value="1"/>
</dbReference>
<comment type="similarity">
    <text evidence="1">Belongs to the eukaryotic-type primase small subunit family.</text>
</comment>
<organism evidence="2 3">
    <name type="scientific">Phaseolus coccineus</name>
    <name type="common">Scarlet runner bean</name>
    <name type="synonym">Phaseolus multiflorus</name>
    <dbReference type="NCBI Taxonomy" id="3886"/>
    <lineage>
        <taxon>Eukaryota</taxon>
        <taxon>Viridiplantae</taxon>
        <taxon>Streptophyta</taxon>
        <taxon>Embryophyta</taxon>
        <taxon>Tracheophyta</taxon>
        <taxon>Spermatophyta</taxon>
        <taxon>Magnoliopsida</taxon>
        <taxon>eudicotyledons</taxon>
        <taxon>Gunneridae</taxon>
        <taxon>Pentapetalae</taxon>
        <taxon>rosids</taxon>
        <taxon>fabids</taxon>
        <taxon>Fabales</taxon>
        <taxon>Fabaceae</taxon>
        <taxon>Papilionoideae</taxon>
        <taxon>50 kb inversion clade</taxon>
        <taxon>NPAAA clade</taxon>
        <taxon>indigoferoid/millettioid clade</taxon>
        <taxon>Phaseoleae</taxon>
        <taxon>Phaseolus</taxon>
    </lineage>
</organism>
<dbReference type="Pfam" id="PF01896">
    <property type="entry name" value="DNA_primase_S"/>
    <property type="match status" value="1"/>
</dbReference>
<dbReference type="InterPro" id="IPR002755">
    <property type="entry name" value="DNA_primase_S"/>
</dbReference>
<accession>A0AAN9RIS4</accession>
<reference evidence="2 3" key="1">
    <citation type="submission" date="2024-01" db="EMBL/GenBank/DDBJ databases">
        <title>The genomes of 5 underutilized Papilionoideae crops provide insights into root nodulation and disease resistanc.</title>
        <authorList>
            <person name="Jiang F."/>
        </authorList>
    </citation>
    <scope>NUCLEOTIDE SEQUENCE [LARGE SCALE GENOMIC DNA]</scope>
    <source>
        <strain evidence="2">JINMINGXINNONG_FW02</strain>
        <tissue evidence="2">Leaves</tissue>
    </source>
</reference>
<proteinExistence type="inferred from homology"/>
<dbReference type="Proteomes" id="UP001374584">
    <property type="component" value="Unassembled WGS sequence"/>
</dbReference>
<dbReference type="SUPFAM" id="SSF56747">
    <property type="entry name" value="Prim-pol domain"/>
    <property type="match status" value="1"/>
</dbReference>
<dbReference type="GO" id="GO:0003899">
    <property type="term" value="F:DNA-directed RNA polymerase activity"/>
    <property type="evidence" value="ECO:0007669"/>
    <property type="project" value="InterPro"/>
</dbReference>
<sequence>MGANHQGNENSHKKVSKHGLPLAAIASEFRGRWQDSRRSSSAKEDINVVRWEQFKQLLQSGKHKAQVEEIVFSFTYPRLDMEVCRSTASLFPIFSVSKHMNHLLKAPFCVHPKTGRVCVPIDPNRCDDFDPTTVPTLSQIEELNYEGLISDIDGVLFACGERKAIYLNLAIHPLYKILGKSRVFRDGEDISMNLAVLLMQRLREREEPPSQTTQQTTHSNNKSLSKFSHLLPVSVYSSSGPLVFASSNALLVEEAPLGSELGVRERDG</sequence>
<evidence type="ECO:0000313" key="3">
    <source>
        <dbReference type="Proteomes" id="UP001374584"/>
    </source>
</evidence>
<keyword evidence="3" id="KW-1185">Reference proteome</keyword>
<name>A0AAN9RIS4_PHACN</name>
<gene>
    <name evidence="2" type="ORF">VNO80_06230</name>
</gene>
<comment type="caution">
    <text evidence="2">The sequence shown here is derived from an EMBL/GenBank/DDBJ whole genome shotgun (WGS) entry which is preliminary data.</text>
</comment>
<dbReference type="EMBL" id="JAYMYR010000003">
    <property type="protein sequence ID" value="KAK7372842.1"/>
    <property type="molecule type" value="Genomic_DNA"/>
</dbReference>
<dbReference type="AlphaFoldDB" id="A0AAN9RIS4"/>
<protein>
    <recommendedName>
        <fullName evidence="4">DNA primase small subunit</fullName>
    </recommendedName>
</protein>
<evidence type="ECO:0000256" key="1">
    <source>
        <dbReference type="ARBA" id="ARBA00009762"/>
    </source>
</evidence>
<evidence type="ECO:0000313" key="2">
    <source>
        <dbReference type="EMBL" id="KAK7372842.1"/>
    </source>
</evidence>
<dbReference type="Gene3D" id="3.90.920.10">
    <property type="entry name" value="DNA primase, PRIM domain"/>
    <property type="match status" value="1"/>
</dbReference>
<evidence type="ECO:0008006" key="4">
    <source>
        <dbReference type="Google" id="ProtNLM"/>
    </source>
</evidence>